<feature type="transmembrane region" description="Helical" evidence="1">
    <location>
        <begin position="88"/>
        <end position="107"/>
    </location>
</feature>
<proteinExistence type="predicted"/>
<keyword evidence="1" id="KW-0472">Membrane</keyword>
<accession>A0ABQ7M9C6</accession>
<evidence type="ECO:0000313" key="2">
    <source>
        <dbReference type="EMBL" id="KAG5395394.1"/>
    </source>
</evidence>
<reference evidence="2 3" key="1">
    <citation type="submission" date="2021-03" db="EMBL/GenBank/DDBJ databases">
        <authorList>
            <person name="King G.J."/>
            <person name="Bancroft I."/>
            <person name="Baten A."/>
            <person name="Bloomfield J."/>
            <person name="Borpatragohain P."/>
            <person name="He Z."/>
            <person name="Irish N."/>
            <person name="Irwin J."/>
            <person name="Liu K."/>
            <person name="Mauleon R.P."/>
            <person name="Moore J."/>
            <person name="Morris R."/>
            <person name="Ostergaard L."/>
            <person name="Wang B."/>
            <person name="Wells R."/>
        </authorList>
    </citation>
    <scope>NUCLEOTIDE SEQUENCE [LARGE SCALE GENOMIC DNA]</scope>
    <source>
        <strain evidence="2">R-o-18</strain>
        <tissue evidence="2">Leaf</tissue>
    </source>
</reference>
<comment type="caution">
    <text evidence="2">The sequence shown here is derived from an EMBL/GenBank/DDBJ whole genome shotgun (WGS) entry which is preliminary data.</text>
</comment>
<feature type="transmembrane region" description="Helical" evidence="1">
    <location>
        <begin position="133"/>
        <end position="155"/>
    </location>
</feature>
<gene>
    <name evidence="2" type="primary">A06g509950.1_BraROA</name>
    <name evidence="2" type="ORF">IGI04_025357</name>
</gene>
<name>A0ABQ7M9C6_BRACM</name>
<dbReference type="Proteomes" id="UP000823674">
    <property type="component" value="Chromosome A06"/>
</dbReference>
<keyword evidence="3" id="KW-1185">Reference proteome</keyword>
<evidence type="ECO:0000256" key="1">
    <source>
        <dbReference type="SAM" id="Phobius"/>
    </source>
</evidence>
<evidence type="ECO:0000313" key="3">
    <source>
        <dbReference type="Proteomes" id="UP000823674"/>
    </source>
</evidence>
<keyword evidence="1" id="KW-0812">Transmembrane</keyword>
<dbReference type="EMBL" id="JADBGQ010000006">
    <property type="protein sequence ID" value="KAG5395394.1"/>
    <property type="molecule type" value="Genomic_DNA"/>
</dbReference>
<protein>
    <submittedName>
        <fullName evidence="2">Uncharacterized protein</fullName>
    </submittedName>
</protein>
<organism evidence="2 3">
    <name type="scientific">Brassica rapa subsp. trilocularis</name>
    <dbReference type="NCBI Taxonomy" id="1813537"/>
    <lineage>
        <taxon>Eukaryota</taxon>
        <taxon>Viridiplantae</taxon>
        <taxon>Streptophyta</taxon>
        <taxon>Embryophyta</taxon>
        <taxon>Tracheophyta</taxon>
        <taxon>Spermatophyta</taxon>
        <taxon>Magnoliopsida</taxon>
        <taxon>eudicotyledons</taxon>
        <taxon>Gunneridae</taxon>
        <taxon>Pentapetalae</taxon>
        <taxon>rosids</taxon>
        <taxon>malvids</taxon>
        <taxon>Brassicales</taxon>
        <taxon>Brassicaceae</taxon>
        <taxon>Brassiceae</taxon>
        <taxon>Brassica</taxon>
    </lineage>
</organism>
<sequence length="203" mass="23775">MCSNWLLMKIEEDEGGRPRRIYSIGKRQSHRKSSLRKSMIKVPPLASFICVPSTVPSLLFFIEQRIWKSSDKKIKWKMDIRRKSYTSSNDSVNFCLLGGCFILYLLIERYGNRHRDLVPNGKTVTERFEFSDLAYYFLFSVFYLILYKVVLTLFVPGSLIKMDLVFLHILVVILLDLLQVLPSRRINPLLEDIMADEMPAFPR</sequence>
<feature type="transmembrane region" description="Helical" evidence="1">
    <location>
        <begin position="162"/>
        <end position="181"/>
    </location>
</feature>
<keyword evidence="1" id="KW-1133">Transmembrane helix</keyword>